<comment type="caution">
    <text evidence="2">The sequence shown here is derived from an EMBL/GenBank/DDBJ whole genome shotgun (WGS) entry which is preliminary data.</text>
</comment>
<dbReference type="InterPro" id="IPR012337">
    <property type="entry name" value="RNaseH-like_sf"/>
</dbReference>
<evidence type="ECO:0000313" key="3">
    <source>
        <dbReference type="Proteomes" id="UP001218218"/>
    </source>
</evidence>
<dbReference type="Gene3D" id="3.30.420.10">
    <property type="entry name" value="Ribonuclease H-like superfamily/Ribonuclease H"/>
    <property type="match status" value="1"/>
</dbReference>
<evidence type="ECO:0000313" key="2">
    <source>
        <dbReference type="EMBL" id="KAJ7364240.1"/>
    </source>
</evidence>
<evidence type="ECO:0000256" key="1">
    <source>
        <dbReference type="SAM" id="MobiDB-lite"/>
    </source>
</evidence>
<keyword evidence="3" id="KW-1185">Reference proteome</keyword>
<accession>A0AAD7F3R4</accession>
<dbReference type="SUPFAM" id="SSF53098">
    <property type="entry name" value="Ribonuclease H-like"/>
    <property type="match status" value="1"/>
</dbReference>
<organism evidence="2 3">
    <name type="scientific">Mycena albidolilacea</name>
    <dbReference type="NCBI Taxonomy" id="1033008"/>
    <lineage>
        <taxon>Eukaryota</taxon>
        <taxon>Fungi</taxon>
        <taxon>Dikarya</taxon>
        <taxon>Basidiomycota</taxon>
        <taxon>Agaricomycotina</taxon>
        <taxon>Agaricomycetes</taxon>
        <taxon>Agaricomycetidae</taxon>
        <taxon>Agaricales</taxon>
        <taxon>Marasmiineae</taxon>
        <taxon>Mycenaceae</taxon>
        <taxon>Mycena</taxon>
    </lineage>
</organism>
<name>A0AAD7F3R4_9AGAR</name>
<dbReference type="Proteomes" id="UP001218218">
    <property type="component" value="Unassembled WGS sequence"/>
</dbReference>
<dbReference type="InterPro" id="IPR036397">
    <property type="entry name" value="RNaseH_sf"/>
</dbReference>
<dbReference type="AlphaFoldDB" id="A0AAD7F3R4"/>
<proteinExistence type="predicted"/>
<feature type="region of interest" description="Disordered" evidence="1">
    <location>
        <begin position="1"/>
        <end position="27"/>
    </location>
</feature>
<dbReference type="EMBL" id="JARIHO010000003">
    <property type="protein sequence ID" value="KAJ7364240.1"/>
    <property type="molecule type" value="Genomic_DNA"/>
</dbReference>
<protein>
    <submittedName>
        <fullName evidence="2">Uncharacterized protein</fullName>
    </submittedName>
</protein>
<reference evidence="2" key="1">
    <citation type="submission" date="2023-03" db="EMBL/GenBank/DDBJ databases">
        <title>Massive genome expansion in bonnet fungi (Mycena s.s.) driven by repeated elements and novel gene families across ecological guilds.</title>
        <authorList>
            <consortium name="Lawrence Berkeley National Laboratory"/>
            <person name="Harder C.B."/>
            <person name="Miyauchi S."/>
            <person name="Viragh M."/>
            <person name="Kuo A."/>
            <person name="Thoen E."/>
            <person name="Andreopoulos B."/>
            <person name="Lu D."/>
            <person name="Skrede I."/>
            <person name="Drula E."/>
            <person name="Henrissat B."/>
            <person name="Morin E."/>
            <person name="Kohler A."/>
            <person name="Barry K."/>
            <person name="LaButti K."/>
            <person name="Morin E."/>
            <person name="Salamov A."/>
            <person name="Lipzen A."/>
            <person name="Mereny Z."/>
            <person name="Hegedus B."/>
            <person name="Baldrian P."/>
            <person name="Stursova M."/>
            <person name="Weitz H."/>
            <person name="Taylor A."/>
            <person name="Grigoriev I.V."/>
            <person name="Nagy L.G."/>
            <person name="Martin F."/>
            <person name="Kauserud H."/>
        </authorList>
    </citation>
    <scope>NUCLEOTIDE SEQUENCE</scope>
    <source>
        <strain evidence="2">CBHHK002</strain>
    </source>
</reference>
<dbReference type="GO" id="GO:0003676">
    <property type="term" value="F:nucleic acid binding"/>
    <property type="evidence" value="ECO:0007669"/>
    <property type="project" value="InterPro"/>
</dbReference>
<gene>
    <name evidence="2" type="ORF">DFH08DRAFT_798620</name>
</gene>
<sequence length="693" mass="77267">MANLKGWRGSRINSGRKAKAVEPASPTRTQNTVLLLAPLLLQVLSNLPQTIWVAPLPPDFLLLEFLSNLQPPSTTAIISELNKDLATLALNKPSDSTERIFNESLGDEEYKGDDSVNADVAQKETEESEAKALSGNHEWLKTTLAQIVNDTTSCLKMLCCYKDRHFWVRPQDPVFVLKHAAVSSFSPNELYLLPIFVWLPHYLPGRPDSFKCECGAKLILHGYNNNPIACRVSTLASQDYFLLTNCFLCPLCCVNNKGCGKHYQGSDPWIICQLPKFVQQVFPACLSARCGLDMSELDVMKATFAGHFGADPFSKMVHELKMLHHDCLETMYYCTAMHFGLRGPKQVPAFSKFEDPLGYVGYTLFRQYFKTMFTAWFSVHRSLIDCVMSLLSATIIKTDHTYKSFLPLCEVYERMQVELQCHGHPPTQLLYTDNPQAEQKFHESVNASLCENVQHIVLDPFSSLLPFKQSNIPINHFSSQTAIDSACDEILVALSLLASTEPLILLPSVKFTLETLHFIQLCSSKKAYVFWVTQIKSESQVPACLLALLTNKRIIKIGNQIHQSMQSISIAWSIPGLACIDSSSVINLAHVTRVKGAVSDSSSLLPMLAGTVLKQSLPNLTYLLRPNWNGEVKEDNIKILALEVDCVSQIYEQLMKIDLVGLPLQESQICTGQPVTLVIDKPLAEGELVAHNG</sequence>